<feature type="domain" description="SpoVT-AbrB" evidence="9">
    <location>
        <begin position="99"/>
        <end position="154"/>
    </location>
</feature>
<protein>
    <recommendedName>
        <fullName evidence="1 7">Transcriptional regulator MraZ</fullName>
    </recommendedName>
</protein>
<dbReference type="GO" id="GO:0003700">
    <property type="term" value="F:DNA-binding transcription factor activity"/>
    <property type="evidence" value="ECO:0007669"/>
    <property type="project" value="UniProtKB-UniRule"/>
</dbReference>
<dbReference type="EMBL" id="CP025583">
    <property type="protein sequence ID" value="AUM73228.1"/>
    <property type="molecule type" value="Genomic_DNA"/>
</dbReference>
<evidence type="ECO:0000256" key="4">
    <source>
        <dbReference type="ARBA" id="ARBA00023015"/>
    </source>
</evidence>
<comment type="subunit">
    <text evidence="7">Forms oligomers.</text>
</comment>
<dbReference type="CDD" id="cd16320">
    <property type="entry name" value="MraZ_N"/>
    <property type="match status" value="1"/>
</dbReference>
<dbReference type="AlphaFoldDB" id="A0A2K9MC67"/>
<dbReference type="Gene3D" id="3.40.1550.20">
    <property type="entry name" value="Transcriptional regulator MraZ domain"/>
    <property type="match status" value="1"/>
</dbReference>
<dbReference type="InterPro" id="IPR037914">
    <property type="entry name" value="SpoVT-AbrB_sf"/>
</dbReference>
<evidence type="ECO:0000313" key="10">
    <source>
        <dbReference type="EMBL" id="AUM73228.1"/>
    </source>
</evidence>
<keyword evidence="2 7" id="KW-0963">Cytoplasm</keyword>
<dbReference type="PANTHER" id="PTHR34701">
    <property type="entry name" value="TRANSCRIPTIONAL REGULATOR MRAZ"/>
    <property type="match status" value="1"/>
</dbReference>
<evidence type="ECO:0000256" key="6">
    <source>
        <dbReference type="ARBA" id="ARBA00023163"/>
    </source>
</evidence>
<sequence length="262" mass="29614">MPSGVHGDGLQGATKTPKAKSRLHTGTRFRKTIPDVRAAPPPRWHKGSARQRCGPQRWERGRRIGRWQRPGPPFFSGQAGGERQDRKRGGPVARKFRGSEEVKVDSKGRMSIPARFRRVFEAGDPDWSPAERTHIVIVYGPADWKRLEIYTVAATERIDAEIDQLPRATFQRQWLETLMNGHATDAEIDTEGRLVLPQKLRDKIGLQNEAFLTSKGDYIEVWSPDNYSEASGSLQDFMSQYPPDFDPRSFLGQPIAPEQGKV</sequence>
<keyword evidence="6 7" id="KW-0804">Transcription</keyword>
<dbReference type="InterPro" id="IPR035644">
    <property type="entry name" value="MraZ_C"/>
</dbReference>
<keyword evidence="11" id="KW-1185">Reference proteome</keyword>
<evidence type="ECO:0000256" key="1">
    <source>
        <dbReference type="ARBA" id="ARBA00013860"/>
    </source>
</evidence>
<organism evidence="10 11">
    <name type="scientific">Paracoccus jeotgali</name>
    <dbReference type="NCBI Taxonomy" id="2065379"/>
    <lineage>
        <taxon>Bacteria</taxon>
        <taxon>Pseudomonadati</taxon>
        <taxon>Pseudomonadota</taxon>
        <taxon>Alphaproteobacteria</taxon>
        <taxon>Rhodobacterales</taxon>
        <taxon>Paracoccaceae</taxon>
        <taxon>Paracoccus</taxon>
    </lineage>
</organism>
<evidence type="ECO:0000256" key="7">
    <source>
        <dbReference type="HAMAP-Rule" id="MF_01008"/>
    </source>
</evidence>
<dbReference type="PANTHER" id="PTHR34701:SF1">
    <property type="entry name" value="TRANSCRIPTIONAL REGULATOR MRAZ"/>
    <property type="match status" value="1"/>
</dbReference>
<feature type="domain" description="SpoVT-AbrB" evidence="9">
    <location>
        <begin position="183"/>
        <end position="226"/>
    </location>
</feature>
<keyword evidence="5 7" id="KW-0238">DNA-binding</keyword>
<evidence type="ECO:0000313" key="11">
    <source>
        <dbReference type="Proteomes" id="UP000234882"/>
    </source>
</evidence>
<dbReference type="InterPro" id="IPR003444">
    <property type="entry name" value="MraZ"/>
</dbReference>
<dbReference type="GO" id="GO:0000976">
    <property type="term" value="F:transcription cis-regulatory region binding"/>
    <property type="evidence" value="ECO:0007669"/>
    <property type="project" value="TreeGrafter"/>
</dbReference>
<feature type="region of interest" description="Disordered" evidence="8">
    <location>
        <begin position="1"/>
        <end position="101"/>
    </location>
</feature>
<dbReference type="KEGG" id="paru:CYR75_02010"/>
<evidence type="ECO:0000256" key="8">
    <source>
        <dbReference type="SAM" id="MobiDB-lite"/>
    </source>
</evidence>
<evidence type="ECO:0000256" key="3">
    <source>
        <dbReference type="ARBA" id="ARBA00022737"/>
    </source>
</evidence>
<dbReference type="CDD" id="cd16321">
    <property type="entry name" value="MraZ_C"/>
    <property type="match status" value="1"/>
</dbReference>
<dbReference type="Proteomes" id="UP000234882">
    <property type="component" value="Chromosome"/>
</dbReference>
<feature type="compositionally biased region" description="Gly residues" evidence="8">
    <location>
        <begin position="1"/>
        <end position="10"/>
    </location>
</feature>
<dbReference type="SUPFAM" id="SSF89447">
    <property type="entry name" value="AbrB/MazE/MraZ-like"/>
    <property type="match status" value="1"/>
</dbReference>
<comment type="subcellular location">
    <subcellularLocation>
        <location evidence="7">Cytoplasm</location>
        <location evidence="7">Nucleoid</location>
    </subcellularLocation>
</comment>
<dbReference type="InterPro" id="IPR038619">
    <property type="entry name" value="MraZ_sf"/>
</dbReference>
<accession>A0A2K9MC67</accession>
<feature type="compositionally biased region" description="Basic residues" evidence="8">
    <location>
        <begin position="17"/>
        <end position="31"/>
    </location>
</feature>
<comment type="similarity">
    <text evidence="7">Belongs to the MraZ family.</text>
</comment>
<dbReference type="PROSITE" id="PS51740">
    <property type="entry name" value="SPOVT_ABRB"/>
    <property type="match status" value="2"/>
</dbReference>
<dbReference type="GO" id="GO:0005737">
    <property type="term" value="C:cytoplasm"/>
    <property type="evidence" value="ECO:0007669"/>
    <property type="project" value="UniProtKB-UniRule"/>
</dbReference>
<dbReference type="Pfam" id="PF02381">
    <property type="entry name" value="MraZ"/>
    <property type="match status" value="2"/>
</dbReference>
<keyword evidence="4 7" id="KW-0805">Transcription regulation</keyword>
<dbReference type="InterPro" id="IPR020603">
    <property type="entry name" value="MraZ_dom"/>
</dbReference>
<keyword evidence="3" id="KW-0677">Repeat</keyword>
<dbReference type="GO" id="GO:2000143">
    <property type="term" value="P:negative regulation of DNA-templated transcription initiation"/>
    <property type="evidence" value="ECO:0007669"/>
    <property type="project" value="TreeGrafter"/>
</dbReference>
<dbReference type="HAMAP" id="MF_01008">
    <property type="entry name" value="MraZ"/>
    <property type="match status" value="1"/>
</dbReference>
<name>A0A2K9MC67_9RHOB</name>
<evidence type="ECO:0000259" key="9">
    <source>
        <dbReference type="PROSITE" id="PS51740"/>
    </source>
</evidence>
<proteinExistence type="inferred from homology"/>
<reference evidence="11" key="1">
    <citation type="submission" date="2017-12" db="EMBL/GenBank/DDBJ databases">
        <title>Genomic analysis of Paracoccus sp. CBA4604.</title>
        <authorList>
            <person name="Roh S.W."/>
            <person name="Kim J.Y."/>
            <person name="Kim J.S."/>
        </authorList>
    </citation>
    <scope>NUCLEOTIDE SEQUENCE [LARGE SCALE GENOMIC DNA]</scope>
    <source>
        <strain evidence="11">CBA4604</strain>
    </source>
</reference>
<evidence type="ECO:0000256" key="2">
    <source>
        <dbReference type="ARBA" id="ARBA00022490"/>
    </source>
</evidence>
<evidence type="ECO:0000256" key="5">
    <source>
        <dbReference type="ARBA" id="ARBA00023125"/>
    </source>
</evidence>
<gene>
    <name evidence="7" type="primary">mraZ</name>
    <name evidence="10" type="ORF">CYR75_02010</name>
</gene>
<dbReference type="GO" id="GO:0009295">
    <property type="term" value="C:nucleoid"/>
    <property type="evidence" value="ECO:0007669"/>
    <property type="project" value="UniProtKB-SubCell"/>
</dbReference>
<dbReference type="NCBIfam" id="NF001476">
    <property type="entry name" value="PRK00326.2-2"/>
    <property type="match status" value="1"/>
</dbReference>
<dbReference type="InterPro" id="IPR035642">
    <property type="entry name" value="MraZ_N"/>
</dbReference>
<dbReference type="InterPro" id="IPR007159">
    <property type="entry name" value="SpoVT-AbrB_dom"/>
</dbReference>